<gene>
    <name evidence="10" type="ORF">MICAC_3330007</name>
</gene>
<keyword evidence="2" id="KW-0812">Transmembrane</keyword>
<evidence type="ECO:0000256" key="1">
    <source>
        <dbReference type="ARBA" id="ARBA00004370"/>
    </source>
</evidence>
<comment type="subcellular location">
    <subcellularLocation>
        <location evidence="1">Membrane</location>
    </subcellularLocation>
</comment>
<dbReference type="InterPro" id="IPR013686">
    <property type="entry name" value="Polypept-transport_assoc_ShlB"/>
</dbReference>
<feature type="domain" description="POTRA" evidence="8">
    <location>
        <begin position="307"/>
        <end position="368"/>
    </location>
</feature>
<keyword evidence="4" id="KW-0472">Membrane</keyword>
<dbReference type="InterPro" id="IPR039910">
    <property type="entry name" value="D15-like"/>
</dbReference>
<dbReference type="InterPro" id="IPR010827">
    <property type="entry name" value="BamA/TamA_POTRA"/>
</dbReference>
<evidence type="ECO:0000256" key="4">
    <source>
        <dbReference type="ARBA" id="ARBA00023136"/>
    </source>
</evidence>
<dbReference type="PANTHER" id="PTHR12815:SF47">
    <property type="entry name" value="TRANSLOCATION AND ASSEMBLY MODULE SUBUNIT TAMA"/>
    <property type="match status" value="1"/>
</dbReference>
<feature type="domain" description="Polypeptide-transport-associated ShlB-type" evidence="9">
    <location>
        <begin position="225"/>
        <end position="287"/>
    </location>
</feature>
<dbReference type="Pfam" id="PF08479">
    <property type="entry name" value="POTRA_2"/>
    <property type="match status" value="1"/>
</dbReference>
<dbReference type="AlphaFoldDB" id="I4G3B3"/>
<dbReference type="Proteomes" id="UP000003480">
    <property type="component" value="Unassembled WGS sequence"/>
</dbReference>
<keyword evidence="3" id="KW-0732">Signal</keyword>
<protein>
    <submittedName>
        <fullName evidence="10">Genome sequencing data, contig C302</fullName>
    </submittedName>
</protein>
<evidence type="ECO:0000256" key="2">
    <source>
        <dbReference type="ARBA" id="ARBA00022692"/>
    </source>
</evidence>
<dbReference type="Gene3D" id="2.40.160.50">
    <property type="entry name" value="membrane protein fhac: a member of the omp85/tpsb transporter family"/>
    <property type="match status" value="1"/>
</dbReference>
<evidence type="ECO:0000313" key="10">
    <source>
        <dbReference type="EMBL" id="CCI02424.1"/>
    </source>
</evidence>
<evidence type="ECO:0000259" key="8">
    <source>
        <dbReference type="Pfam" id="PF07244"/>
    </source>
</evidence>
<reference evidence="10 11" key="1">
    <citation type="submission" date="2012-04" db="EMBL/GenBank/DDBJ databases">
        <authorList>
            <person name="Genoscope - CEA"/>
        </authorList>
    </citation>
    <scope>NUCLEOTIDE SEQUENCE [LARGE SCALE GENOMIC DNA]</scope>
    <source>
        <strain evidence="10 11">9443</strain>
    </source>
</reference>
<evidence type="ECO:0000259" key="7">
    <source>
        <dbReference type="Pfam" id="PF01103"/>
    </source>
</evidence>
<proteinExistence type="predicted"/>
<dbReference type="InterPro" id="IPR000184">
    <property type="entry name" value="Bac_surfAg_D15"/>
</dbReference>
<dbReference type="GO" id="GO:0019867">
    <property type="term" value="C:outer membrane"/>
    <property type="evidence" value="ECO:0007669"/>
    <property type="project" value="InterPro"/>
</dbReference>
<feature type="region of interest" description="Disordered" evidence="6">
    <location>
        <begin position="93"/>
        <end position="131"/>
    </location>
</feature>
<dbReference type="Pfam" id="PF01103">
    <property type="entry name" value="Omp85"/>
    <property type="match status" value="1"/>
</dbReference>
<feature type="domain" description="POTRA" evidence="8">
    <location>
        <begin position="136"/>
        <end position="204"/>
    </location>
</feature>
<organism evidence="10 11">
    <name type="scientific">Microcystis aeruginosa PCC 9443</name>
    <dbReference type="NCBI Taxonomy" id="1160281"/>
    <lineage>
        <taxon>Bacteria</taxon>
        <taxon>Bacillati</taxon>
        <taxon>Cyanobacteriota</taxon>
        <taxon>Cyanophyceae</taxon>
        <taxon>Oscillatoriophycideae</taxon>
        <taxon>Chroococcales</taxon>
        <taxon>Microcystaceae</taxon>
        <taxon>Microcystis</taxon>
    </lineage>
</organism>
<sequence length="734" mass="79796">MQYLLSPPVKLGFTESKQSARVLTFVKFLGQRKQKNHNGVTGCVEVLKNLNFSGRYSSLALLLAIFGLFHGTVMAEEGPQEMVFPRIEQIVQSPPATGETTPPVAAPPETPTEIPRPAETPTTAPPAQAEESRVLVAEVVVQGADRELENLVYNTIRTRPGRSATRSQLQEDINAVFATGFFADVRAVPQDTPLGVRVTFQVQPNPVFQGVQIQIAPETMDKSILPAGVVEEIFASQYGKTLNLRELQAGVKKINDWYSKNGYDLAQVIGAPQVTPDGRVILVISEGLIEKIQVRYFNVEQEPVKAKTREFIITREMRLKAGDIFNRNTAQQDLQRVFGLGLFEDVRLSFSPGSDPREVIVNVDVVEGNTGSLAAGGGISSNAGLFGTVSYQQRNFGGNNQTLGAEVQLGEREFLFDLSFSDPWIATDNFRTSYTVNVFRRQSISLVYDGENSSIRTLNDNDSPRIVRTGGGITFVRPLAPDVFTKPKWVVSLGFNYQQVQVQNANGDISPLSAPLNGFGSQQLAFSSSGIDDLLSLNIGAIRDFRDNPLQPTSGSFLRLGLEQTIPVGSGSIFGTRVRGSYSYFIPVRFINSFNLFETDIFKGQQSLAFNVQAGTVLGDLPPYDAFIVGGSNSVRGYAEGEVGSGRSYFQATAEYRFPIVAIIGGALFVDFGTTIGSQGDVPGQPGIVRDLPGIGLGYGLGVRVQSPVGQIRVDYGFNVDGGSRLHFGIGERF</sequence>
<feature type="compositionally biased region" description="Low complexity" evidence="6">
    <location>
        <begin position="111"/>
        <end position="129"/>
    </location>
</feature>
<keyword evidence="5" id="KW-0998">Cell outer membrane</keyword>
<evidence type="ECO:0000259" key="9">
    <source>
        <dbReference type="Pfam" id="PF08479"/>
    </source>
</evidence>
<dbReference type="Pfam" id="PF07244">
    <property type="entry name" value="POTRA"/>
    <property type="match status" value="2"/>
</dbReference>
<accession>I4G3B3</accession>
<feature type="compositionally biased region" description="Low complexity" evidence="6">
    <location>
        <begin position="94"/>
        <end position="103"/>
    </location>
</feature>
<dbReference type="HOGENOM" id="CLU_007664_2_0_3"/>
<dbReference type="Gene3D" id="3.10.20.310">
    <property type="entry name" value="membrane protein fhac"/>
    <property type="match status" value="3"/>
</dbReference>
<evidence type="ECO:0000256" key="3">
    <source>
        <dbReference type="ARBA" id="ARBA00022729"/>
    </source>
</evidence>
<name>I4G3B3_MICAE</name>
<feature type="domain" description="Bacterial surface antigen (D15)" evidence="7">
    <location>
        <begin position="395"/>
        <end position="734"/>
    </location>
</feature>
<evidence type="ECO:0000256" key="5">
    <source>
        <dbReference type="ARBA" id="ARBA00023237"/>
    </source>
</evidence>
<dbReference type="PANTHER" id="PTHR12815">
    <property type="entry name" value="SORTING AND ASSEMBLY MACHINERY SAMM50 PROTEIN FAMILY MEMBER"/>
    <property type="match status" value="1"/>
</dbReference>
<dbReference type="EMBL" id="CAIJ01000261">
    <property type="protein sequence ID" value="CCI02424.1"/>
    <property type="molecule type" value="Genomic_DNA"/>
</dbReference>
<comment type="caution">
    <text evidence="10">The sequence shown here is derived from an EMBL/GenBank/DDBJ whole genome shotgun (WGS) entry which is preliminary data.</text>
</comment>
<evidence type="ECO:0000313" key="11">
    <source>
        <dbReference type="Proteomes" id="UP000003480"/>
    </source>
</evidence>
<evidence type="ECO:0000256" key="6">
    <source>
        <dbReference type="SAM" id="MobiDB-lite"/>
    </source>
</evidence>